<evidence type="ECO:0000259" key="2">
    <source>
        <dbReference type="Pfam" id="PF13529"/>
    </source>
</evidence>
<proteinExistence type="predicted"/>
<name>K1U3S7_9ZZZZ</name>
<accession>K1U3S7</accession>
<feature type="transmembrane region" description="Helical" evidence="1">
    <location>
        <begin position="12"/>
        <end position="31"/>
    </location>
</feature>
<comment type="caution">
    <text evidence="3">The sequence shown here is derived from an EMBL/GenBank/DDBJ whole genome shotgun (WGS) entry which is preliminary data.</text>
</comment>
<dbReference type="Gene3D" id="3.90.70.10">
    <property type="entry name" value="Cysteine proteinases"/>
    <property type="match status" value="1"/>
</dbReference>
<dbReference type="InterPro" id="IPR039564">
    <property type="entry name" value="Peptidase_C39-like"/>
</dbReference>
<gene>
    <name evidence="3" type="ORF">OBE_01819</name>
</gene>
<feature type="domain" description="Peptidase C39-like" evidence="2">
    <location>
        <begin position="108"/>
        <end position="269"/>
    </location>
</feature>
<organism evidence="3">
    <name type="scientific">human gut metagenome</name>
    <dbReference type="NCBI Taxonomy" id="408170"/>
    <lineage>
        <taxon>unclassified sequences</taxon>
        <taxon>metagenomes</taxon>
        <taxon>organismal metagenomes</taxon>
    </lineage>
</organism>
<reference evidence="3" key="1">
    <citation type="journal article" date="2013" name="Environ. Microbiol.">
        <title>Microbiota from the distal guts of lean and obese adolescents exhibit partial functional redundancy besides clear differences in community structure.</title>
        <authorList>
            <person name="Ferrer M."/>
            <person name="Ruiz A."/>
            <person name="Lanza F."/>
            <person name="Haange S.B."/>
            <person name="Oberbach A."/>
            <person name="Till H."/>
            <person name="Bargiela R."/>
            <person name="Campoy C."/>
            <person name="Segura M.T."/>
            <person name="Richter M."/>
            <person name="von Bergen M."/>
            <person name="Seifert J."/>
            <person name="Suarez A."/>
        </authorList>
    </citation>
    <scope>NUCLEOTIDE SEQUENCE</scope>
</reference>
<protein>
    <recommendedName>
        <fullName evidence="2">Peptidase C39-like domain-containing protein</fullName>
    </recommendedName>
</protein>
<feature type="non-terminal residue" evidence="3">
    <location>
        <position position="270"/>
    </location>
</feature>
<evidence type="ECO:0000313" key="3">
    <source>
        <dbReference type="EMBL" id="EKC74539.1"/>
    </source>
</evidence>
<sequence>MNFKCGKKKNAIIIIIGIVTVAICITAAVLVSRAKKKAAAAQFVPETETYSEESEEALFGEETVSETASETAPIVKPVGTTAPVERAAPAIPKKLTQPKPSITPTKLLNVPFIDQRKKYPTGCESISAVMALQYLGISISPETFIDNYLDKGRTPYSDESGNLFGDDPRKVFLGDPYSKNGWGCWAPVIENAVNKFIGKNYTVKTIYGSSIDELCSKYIDNDIPVLVWATQNMAPARRYKTWYITGTSDQFTWITPMHCLLLVGYDDSGY</sequence>
<keyword evidence="1" id="KW-1133">Transmembrane helix</keyword>
<keyword evidence="1" id="KW-0472">Membrane</keyword>
<dbReference type="PANTHER" id="PTHR37806">
    <property type="entry name" value="LMO0724 PROTEIN"/>
    <property type="match status" value="1"/>
</dbReference>
<keyword evidence="1" id="KW-0812">Transmembrane</keyword>
<dbReference type="EMBL" id="AJWZ01001187">
    <property type="protein sequence ID" value="EKC74539.1"/>
    <property type="molecule type" value="Genomic_DNA"/>
</dbReference>
<dbReference type="Pfam" id="PF13529">
    <property type="entry name" value="Peptidase_C39_2"/>
    <property type="match status" value="1"/>
</dbReference>
<evidence type="ECO:0000256" key="1">
    <source>
        <dbReference type="SAM" id="Phobius"/>
    </source>
</evidence>
<dbReference type="AlphaFoldDB" id="K1U3S7"/>
<dbReference type="PANTHER" id="PTHR37806:SF1">
    <property type="entry name" value="PEPTIDASE C39-LIKE DOMAIN-CONTAINING PROTEIN"/>
    <property type="match status" value="1"/>
</dbReference>